<keyword evidence="4" id="KW-0309">Germination</keyword>
<feature type="transmembrane region" description="Helical" evidence="8">
    <location>
        <begin position="12"/>
        <end position="31"/>
    </location>
</feature>
<evidence type="ECO:0000256" key="4">
    <source>
        <dbReference type="ARBA" id="ARBA00022544"/>
    </source>
</evidence>
<feature type="transmembrane region" description="Helical" evidence="8">
    <location>
        <begin position="113"/>
        <end position="132"/>
    </location>
</feature>
<feature type="transmembrane region" description="Helical" evidence="8">
    <location>
        <begin position="271"/>
        <end position="296"/>
    </location>
</feature>
<evidence type="ECO:0000313" key="10">
    <source>
        <dbReference type="Proteomes" id="UP001596047"/>
    </source>
</evidence>
<protein>
    <submittedName>
        <fullName evidence="9">GerAB/ArcD/ProY family transporter</fullName>
    </submittedName>
</protein>
<dbReference type="Pfam" id="PF03845">
    <property type="entry name" value="Spore_permease"/>
    <property type="match status" value="1"/>
</dbReference>
<evidence type="ECO:0000256" key="2">
    <source>
        <dbReference type="ARBA" id="ARBA00007998"/>
    </source>
</evidence>
<dbReference type="PANTHER" id="PTHR34975">
    <property type="entry name" value="SPORE GERMINATION PROTEIN A2"/>
    <property type="match status" value="1"/>
</dbReference>
<comment type="subcellular location">
    <subcellularLocation>
        <location evidence="1">Membrane</location>
        <topology evidence="1">Multi-pass membrane protein</topology>
    </subcellularLocation>
</comment>
<keyword evidence="6 8" id="KW-1133">Transmembrane helix</keyword>
<evidence type="ECO:0000256" key="8">
    <source>
        <dbReference type="SAM" id="Phobius"/>
    </source>
</evidence>
<comment type="similarity">
    <text evidence="2">Belongs to the amino acid-polyamine-organocation (APC) superfamily. Spore germination protein (SGP) (TC 2.A.3.9) family.</text>
</comment>
<feature type="transmembrane region" description="Helical" evidence="8">
    <location>
        <begin position="218"/>
        <end position="236"/>
    </location>
</feature>
<feature type="transmembrane region" description="Helical" evidence="8">
    <location>
        <begin position="308"/>
        <end position="327"/>
    </location>
</feature>
<feature type="transmembrane region" description="Helical" evidence="8">
    <location>
        <begin position="70"/>
        <end position="93"/>
    </location>
</feature>
<dbReference type="InterPro" id="IPR004761">
    <property type="entry name" value="Spore_GerAB"/>
</dbReference>
<keyword evidence="7 8" id="KW-0472">Membrane</keyword>
<gene>
    <name evidence="9" type="ORF">ACFPYJ_14550</name>
</gene>
<feature type="transmembrane region" description="Helical" evidence="8">
    <location>
        <begin position="144"/>
        <end position="163"/>
    </location>
</feature>
<organism evidence="9 10">
    <name type="scientific">Paenibacillus solisilvae</name>
    <dbReference type="NCBI Taxonomy" id="2486751"/>
    <lineage>
        <taxon>Bacteria</taxon>
        <taxon>Bacillati</taxon>
        <taxon>Bacillota</taxon>
        <taxon>Bacilli</taxon>
        <taxon>Bacillales</taxon>
        <taxon>Paenibacillaceae</taxon>
        <taxon>Paenibacillus</taxon>
    </lineage>
</organism>
<feature type="transmembrane region" description="Helical" evidence="8">
    <location>
        <begin position="339"/>
        <end position="360"/>
    </location>
</feature>
<evidence type="ECO:0000256" key="6">
    <source>
        <dbReference type="ARBA" id="ARBA00022989"/>
    </source>
</evidence>
<dbReference type="RefSeq" id="WP_379188883.1">
    <property type="nucleotide sequence ID" value="NZ_JBHSOW010000048.1"/>
</dbReference>
<keyword evidence="3" id="KW-0813">Transport</keyword>
<name>A0ABW0VYP0_9BACL</name>
<evidence type="ECO:0000256" key="5">
    <source>
        <dbReference type="ARBA" id="ARBA00022692"/>
    </source>
</evidence>
<proteinExistence type="inferred from homology"/>
<comment type="caution">
    <text evidence="9">The sequence shown here is derived from an EMBL/GenBank/DDBJ whole genome shotgun (WGS) entry which is preliminary data.</text>
</comment>
<feature type="transmembrane region" description="Helical" evidence="8">
    <location>
        <begin position="183"/>
        <end position="206"/>
    </location>
</feature>
<evidence type="ECO:0000256" key="1">
    <source>
        <dbReference type="ARBA" id="ARBA00004141"/>
    </source>
</evidence>
<sequence length="370" mass="41001">MKETGVISSAQLFAMIILFEFGSALVVPIGLKAEEGAWLTILVALPAGLLLYVIFDYLFRQNPNLILSGYIRKIVGAYLGWPLCVIYISFFIYVSARNLREVGDLLISSSYNLTPSLVIHTAMIMAVIYVLRKGIEVLFRLGEIYLICTLGLGLISHVLLIFSGKIDLKNLLPLTGGGGWGSIFHAAYPYTFVFPFAELVCFTTILPHLKKLQTARKTGIIAILLSSAMLSYTHAIEISVLGADVYGRAVFPLFTTISMINIAGFIQHLDAFVILALIIGVFFKMTIYAYAALAVAADVFKVVEQRKLAYPIGIIIMFVSIVSAWSLPEHNQEGVGPALQVIQPLFSCLIPVLLFIIHLIRKRFRLYRNM</sequence>
<keyword evidence="10" id="KW-1185">Reference proteome</keyword>
<keyword evidence="5 8" id="KW-0812">Transmembrane</keyword>
<evidence type="ECO:0000313" key="9">
    <source>
        <dbReference type="EMBL" id="MFC5650328.1"/>
    </source>
</evidence>
<feature type="transmembrane region" description="Helical" evidence="8">
    <location>
        <begin position="37"/>
        <end position="58"/>
    </location>
</feature>
<dbReference type="EMBL" id="JBHSOW010000048">
    <property type="protein sequence ID" value="MFC5650328.1"/>
    <property type="molecule type" value="Genomic_DNA"/>
</dbReference>
<reference evidence="10" key="1">
    <citation type="journal article" date="2019" name="Int. J. Syst. Evol. Microbiol.">
        <title>The Global Catalogue of Microorganisms (GCM) 10K type strain sequencing project: providing services to taxonomists for standard genome sequencing and annotation.</title>
        <authorList>
            <consortium name="The Broad Institute Genomics Platform"/>
            <consortium name="The Broad Institute Genome Sequencing Center for Infectious Disease"/>
            <person name="Wu L."/>
            <person name="Ma J."/>
        </authorList>
    </citation>
    <scope>NUCLEOTIDE SEQUENCE [LARGE SCALE GENOMIC DNA]</scope>
    <source>
        <strain evidence="10">CGMCC 1.3240</strain>
    </source>
</reference>
<dbReference type="NCBIfam" id="TIGR00912">
    <property type="entry name" value="2A0309"/>
    <property type="match status" value="1"/>
</dbReference>
<accession>A0ABW0VYP0</accession>
<evidence type="ECO:0000256" key="3">
    <source>
        <dbReference type="ARBA" id="ARBA00022448"/>
    </source>
</evidence>
<dbReference type="PANTHER" id="PTHR34975:SF2">
    <property type="entry name" value="SPORE GERMINATION PROTEIN A2"/>
    <property type="match status" value="1"/>
</dbReference>
<evidence type="ECO:0000256" key="7">
    <source>
        <dbReference type="ARBA" id="ARBA00023136"/>
    </source>
</evidence>
<dbReference type="Proteomes" id="UP001596047">
    <property type="component" value="Unassembled WGS sequence"/>
</dbReference>